<keyword evidence="1" id="KW-0732">Signal</keyword>
<protein>
    <recommendedName>
        <fullName evidence="4">Sensor domain-containing protein</fullName>
    </recommendedName>
</protein>
<sequence>MSTARTGGGPGGGPRRRAGVLAAAAVLGATGGALACTAHLVADADRAAPARIWHGPDEDHRADGPVPRPVPGPGNWLIQPELVGFDPGPDIAGRHHTLRASGGAAPDLMAESAAGLPAGERRAYRRLLGRLDIRETEARSYTLPGDNLTITLHLARLERDGADRQIAAFRSALAGAFSDFPEHPYTVGTEDPDCRQPPAAGKSGLPSLVCTAHHGDLLLFLRADGTGPSTALVEAVGLLVIQLERLGPPDGDA</sequence>
<comment type="caution">
    <text evidence="2">The sequence shown here is derived from an EMBL/GenBank/DDBJ whole genome shotgun (WGS) entry which is preliminary data.</text>
</comment>
<evidence type="ECO:0000313" key="2">
    <source>
        <dbReference type="EMBL" id="PJE97487.1"/>
    </source>
</evidence>
<dbReference type="EMBL" id="PGGW01000040">
    <property type="protein sequence ID" value="PJE97487.1"/>
    <property type="molecule type" value="Genomic_DNA"/>
</dbReference>
<organism evidence="2 3">
    <name type="scientific">Streptomyces carminius</name>
    <dbReference type="NCBI Taxonomy" id="2665496"/>
    <lineage>
        <taxon>Bacteria</taxon>
        <taxon>Bacillati</taxon>
        <taxon>Actinomycetota</taxon>
        <taxon>Actinomycetes</taxon>
        <taxon>Kitasatosporales</taxon>
        <taxon>Streptomycetaceae</taxon>
        <taxon>Streptomyces</taxon>
    </lineage>
</organism>
<gene>
    <name evidence="2" type="ORF">CUT44_12460</name>
</gene>
<evidence type="ECO:0000256" key="1">
    <source>
        <dbReference type="SAM" id="SignalP"/>
    </source>
</evidence>
<proteinExistence type="predicted"/>
<feature type="signal peptide" evidence="1">
    <location>
        <begin position="1"/>
        <end position="35"/>
    </location>
</feature>
<evidence type="ECO:0008006" key="4">
    <source>
        <dbReference type="Google" id="ProtNLM"/>
    </source>
</evidence>
<keyword evidence="3" id="KW-1185">Reference proteome</keyword>
<name>A0A2M8LZU7_9ACTN</name>
<accession>A0A2M8LZU7</accession>
<evidence type="ECO:0000313" key="3">
    <source>
        <dbReference type="Proteomes" id="UP000230407"/>
    </source>
</evidence>
<reference evidence="2 3" key="1">
    <citation type="submission" date="2017-11" db="EMBL/GenBank/DDBJ databases">
        <title>Streptomyces carmine sp. nov., a novel actinomycete isolated from Sophora alopecuroides in Xinjiang, China.</title>
        <authorList>
            <person name="Wang Y."/>
            <person name="Luo X."/>
            <person name="Wan C."/>
            <person name="Zhang L."/>
        </authorList>
    </citation>
    <scope>NUCLEOTIDE SEQUENCE [LARGE SCALE GENOMIC DNA]</scope>
    <source>
        <strain evidence="2 3">TRM SA0054</strain>
    </source>
</reference>
<dbReference type="Proteomes" id="UP000230407">
    <property type="component" value="Unassembled WGS sequence"/>
</dbReference>
<feature type="chain" id="PRO_5038412757" description="Sensor domain-containing protein" evidence="1">
    <location>
        <begin position="36"/>
        <end position="253"/>
    </location>
</feature>
<dbReference type="AlphaFoldDB" id="A0A2M8LZU7"/>
<dbReference type="RefSeq" id="WP_100202027.1">
    <property type="nucleotide sequence ID" value="NZ_PGGW01000040.1"/>
</dbReference>